<accession>A0A1H4ZE13</accession>
<comment type="similarity">
    <text evidence="1">Belongs to the serpin family.</text>
</comment>
<dbReference type="GO" id="GO:0004867">
    <property type="term" value="F:serine-type endopeptidase inhibitor activity"/>
    <property type="evidence" value="ECO:0007669"/>
    <property type="project" value="InterPro"/>
</dbReference>
<dbReference type="GO" id="GO:0005615">
    <property type="term" value="C:extracellular space"/>
    <property type="evidence" value="ECO:0007669"/>
    <property type="project" value="InterPro"/>
</dbReference>
<dbReference type="STRING" id="208445.SAMN04489727_7237"/>
<evidence type="ECO:0000256" key="1">
    <source>
        <dbReference type="RuleBase" id="RU000411"/>
    </source>
</evidence>
<dbReference type="InterPro" id="IPR023796">
    <property type="entry name" value="Serpin_dom"/>
</dbReference>
<dbReference type="InterPro" id="IPR042185">
    <property type="entry name" value="Serpin_sf_2"/>
</dbReference>
<dbReference type="InterPro" id="IPR042178">
    <property type="entry name" value="Serpin_sf_1"/>
</dbReference>
<evidence type="ECO:0000313" key="3">
    <source>
        <dbReference type="EMBL" id="SED28333.1"/>
    </source>
</evidence>
<protein>
    <submittedName>
        <fullName evidence="3">Serpin B</fullName>
    </submittedName>
</protein>
<evidence type="ECO:0000259" key="2">
    <source>
        <dbReference type="SMART" id="SM00093"/>
    </source>
</evidence>
<dbReference type="InterPro" id="IPR000215">
    <property type="entry name" value="Serpin_fam"/>
</dbReference>
<dbReference type="InterPro" id="IPR036186">
    <property type="entry name" value="Serpin_sf"/>
</dbReference>
<dbReference type="CDD" id="cd19590">
    <property type="entry name" value="serpin_thermopin-like"/>
    <property type="match status" value="1"/>
</dbReference>
<dbReference type="Pfam" id="PF00079">
    <property type="entry name" value="Serpin"/>
    <property type="match status" value="1"/>
</dbReference>
<dbReference type="PROSITE" id="PS00284">
    <property type="entry name" value="SERPIN"/>
    <property type="match status" value="1"/>
</dbReference>
<evidence type="ECO:0000313" key="4">
    <source>
        <dbReference type="Proteomes" id="UP000199622"/>
    </source>
</evidence>
<name>A0A1H4ZE13_9PSEU</name>
<sequence>MNDSFLTSGDMNDPFLTSGGRRENFASFVILGRSCAWAAGGGWRSGSLARMATDSHLRFALAVHAALGAGGGNTCFSPYSVASALTLAARAARGQTRDELVALLGDPDEHTVLLREATRLADDEPELAVANTLWADDRLPLEDSFKGALAEWPGAAVASAPFEKEPETARALINDDVGRTTRGLIPQLLPPGSIDSDVAAVLVNALYLKAAWKLPFREANTSDAPFHAPSGTRDVPTMWLGENLGYAHAGGWQAVQLAAAGGLQAVVLLPDGDLAEAESRLDHTTLASLLGKIRFKRVELALPKISLDVSSKLAGVLGGLGVRTIFTDDADLSGLSPDPRLTVSEVLHQAVLRVDEQGFEGAAATALVMRLTSMMIDDPVAVTVDRPFLLLVRHAGTGALYFLARVVEP</sequence>
<keyword evidence="4" id="KW-1185">Reference proteome</keyword>
<dbReference type="InterPro" id="IPR023795">
    <property type="entry name" value="Serpin_CS"/>
</dbReference>
<dbReference type="PANTHER" id="PTHR11461">
    <property type="entry name" value="SERINE PROTEASE INHIBITOR, SERPIN"/>
    <property type="match status" value="1"/>
</dbReference>
<organism evidence="3 4">
    <name type="scientific">Amycolatopsis tolypomycina</name>
    <dbReference type="NCBI Taxonomy" id="208445"/>
    <lineage>
        <taxon>Bacteria</taxon>
        <taxon>Bacillati</taxon>
        <taxon>Actinomycetota</taxon>
        <taxon>Actinomycetes</taxon>
        <taxon>Pseudonocardiales</taxon>
        <taxon>Pseudonocardiaceae</taxon>
        <taxon>Amycolatopsis</taxon>
    </lineage>
</organism>
<dbReference type="Gene3D" id="3.30.497.10">
    <property type="entry name" value="Antithrombin, subunit I, domain 2"/>
    <property type="match status" value="1"/>
</dbReference>
<gene>
    <name evidence="3" type="ORF">SAMN04489727_7237</name>
</gene>
<dbReference type="SMART" id="SM00093">
    <property type="entry name" value="SERPIN"/>
    <property type="match status" value="1"/>
</dbReference>
<dbReference type="Proteomes" id="UP000199622">
    <property type="component" value="Unassembled WGS sequence"/>
</dbReference>
<dbReference type="AlphaFoldDB" id="A0A1H4ZE13"/>
<proteinExistence type="inferred from homology"/>
<dbReference type="Gene3D" id="2.30.39.10">
    <property type="entry name" value="Alpha-1-antitrypsin, domain 1"/>
    <property type="match status" value="1"/>
</dbReference>
<dbReference type="PANTHER" id="PTHR11461:SF211">
    <property type="entry name" value="GH10112P-RELATED"/>
    <property type="match status" value="1"/>
</dbReference>
<feature type="domain" description="Serpin" evidence="2">
    <location>
        <begin position="61"/>
        <end position="409"/>
    </location>
</feature>
<reference evidence="4" key="1">
    <citation type="submission" date="2016-10" db="EMBL/GenBank/DDBJ databases">
        <authorList>
            <person name="Varghese N."/>
            <person name="Submissions S."/>
        </authorList>
    </citation>
    <scope>NUCLEOTIDE SEQUENCE [LARGE SCALE GENOMIC DNA]</scope>
    <source>
        <strain evidence="4">DSM 44544</strain>
    </source>
</reference>
<dbReference type="SUPFAM" id="SSF56574">
    <property type="entry name" value="Serpins"/>
    <property type="match status" value="1"/>
</dbReference>
<dbReference type="EMBL" id="FNSO01000004">
    <property type="protein sequence ID" value="SED28333.1"/>
    <property type="molecule type" value="Genomic_DNA"/>
</dbReference>